<dbReference type="Pfam" id="PF17802">
    <property type="entry name" value="SpaA"/>
    <property type="match status" value="1"/>
</dbReference>
<feature type="region of interest" description="Disordered" evidence="1">
    <location>
        <begin position="693"/>
        <end position="748"/>
    </location>
</feature>
<protein>
    <recommendedName>
        <fullName evidence="2">SpaA-like prealbumin fold domain-containing protein</fullName>
    </recommendedName>
</protein>
<dbReference type="EMBL" id="VUMD01000026">
    <property type="protein sequence ID" value="MSS38456.1"/>
    <property type="molecule type" value="Genomic_DNA"/>
</dbReference>
<name>A0A7X2TF04_9CLOT</name>
<reference evidence="3 4" key="1">
    <citation type="submission" date="2019-08" db="EMBL/GenBank/DDBJ databases">
        <title>In-depth cultivation of the pig gut microbiome towards novel bacterial diversity and tailored functional studies.</title>
        <authorList>
            <person name="Wylensek D."/>
            <person name="Hitch T.C.A."/>
            <person name="Clavel T."/>
        </authorList>
    </citation>
    <scope>NUCLEOTIDE SEQUENCE [LARGE SCALE GENOMIC DNA]</scope>
    <source>
        <strain evidence="3 4">WCA-389-WT-23D1</strain>
    </source>
</reference>
<evidence type="ECO:0000259" key="2">
    <source>
        <dbReference type="Pfam" id="PF17802"/>
    </source>
</evidence>
<feature type="compositionally biased region" description="Low complexity" evidence="1">
    <location>
        <begin position="644"/>
        <end position="656"/>
    </location>
</feature>
<sequence>MKLLKSLKQLLAFVLVISLFITSLPITGGAADSDLVQMCPDRQVFRGKYFNAFGKTHYSMNIYQVGRGESNPPALCIQEGRKLPDDSPATYKRYEAKPGQSVPIIGSFERFLAMSLAYEWLMLEGPFLSPERYGVVQVYFWGCMAGYDHNWPMQQQAMVKLSGVMKSPNIITYYEEMKEYILQGEEGYNGTSNSALPSWSGSTQKMILRDGHYEVTLDISTCPQLKDTVWTFPDGSWSYQLSTDGNRITFTYNGAAEPRGEITSAELQGLEGKHYAYLFTPAASSEYQVQFGWLKNERSTAVVSFKPVYDYLPETKPPKLYRHSETFHSHYNVELEKYDAETNQPLEGTVFHVWEDFDAGQVNRNDYEEGSPDGETGQVYLNRMSPKPQASHIAGEITTDQEGRGAYRTERLYHYSKTYCMGHPAPDFLEAPEPAYNEQSGEQTNADEIQAVEAENERLRRQWIAEQELCAATCDFHIGNEDERNQSESTEALEAMLRDRDETYEAFIALEYGYQLEEKTARTGYVVHGGHKQDADIESVLVAAAQAGGTARAANPIVREGGRLSYAAVFAEPLRAAARAAYTYALPNGENMELEERRSVVAVTEDTGRTLRRRRSLPNATESEAGEATPSAATSRRAVFKKVSSSATPSNATPSNGSPKGSRIEDLAQEQPIEDYISYEYSVRSVGNASLEPELEPITIMPGTPEPEAGEEPADAAGKPRSRRPRSADEGDGDHIAISLPDFMDDSEDPISTDDYGDAGRILYTFKVWNHRTEGRIHINKRDLELYQEDPDQSYGLTQGDATLEGAVYGLFAAQDIQHPDGKTGVVYRKDDLAAIAATDKRGDASFLTFTEAPGTRLNPDGTIKAPQGDASPASLYQGGTIESAPLGFGTIAYPDLAGENGSPWIGRPLLMGSYYIMEISRSEGYELSVKGINLAGSNRTEGDGAFTMPGAGWAQAVGGLSDYNNMNADGSWNDFMVERFGTEQGYDVTVTGYPRGTRFYRVELTTKKRTVREVTGSSLKPKTDEKGQPVYQKAKGGEYKKDAQGNPIVSAGAGTVPYGETLPYRFRAAGSPGGTAVPEDMSKWGEAIAPDYLKAQANGMLKQLGYREISPSSPWKEVRLTKAVNGEAAQEILDWLTENPFFDCAVVEAVYPKDGGYAARIRYDYSAAQADYPAVYDPASGALYVRKTASVTNGPSDEAGYWIRYEKGGYRLDARTAAIKEKKEIDGPIPFPQAIEPLIQTVCQPVFETYAPGEILLDNQGKPIPELERVYTYAQREEEAEEERLVPVTASYDEEKGLYTFHEDDDTDWTAATQPKQRTYRAVTQEKAITHDGQEMPYNQYLTEVQGAGVSAYAALPKRDAGSYIKEAVLLYPGQREASQDGGTKERPITVLQRAIKQSIKITKDISQASYDGVNTYGALHNDPATALLKLFTGGRQTQGTKLLNQFKFKLYLKANLENICVDDTGAIVSPRADEKGDFGEARPIYLPSGQEGARRLLETKPDGTYDYEKFFAAMYAAAAPANNADQTGEDPAVRQFALDYYDIKAYKEELLRADPDLDPDLAYEKAVERAAGEAAGYLRPFKGLDELLAIRWDRDADGGADKDAATLQCNTRQGQDDYFNHSIPLPYGTYVIVEQLPGNNTKELANRHYRSDYPKEITLPFVPEIHTDGNTGAEEVHDGMGSAYFRYDSTDTPDELMRKYNIRFNEETHVIKARNEDGDFEVYKFGLAKRERPGRSLTTAQPYKEAYMDGANEGVEGYYPGYASQSEEGGSRDGVMYESYETDSGQIEVRDNVPVMAGVRTAVEGKFAPMLVPWSVREPEGSLTPKGAGADFNFRAFAQEDFENKYYSSKLRIEKLDAETGETILQDGAIFKIYAAKRDVQKNGAGSAAGSGSVLFGEAVDEAGNPVVDANGTPVLYPRVGPDNASRSDLPIRLDKEGIPLYDESQRIIQEDGEGNETGIFKAYSTIREVVVNGQVKQETVGYIETYKPLGAGAYVLVEVKAPEGYTKSRPVAFEVYSDAVTYYEDKRETDGTTAGWKPVTAAKYQYAVPVNGETNKFRTETVSQIKVQDYPSRIEIHKVEDGDSMVGNRNGLKKVDTQGEIELSGGFDGTIIVNDTGDLLTYKVHGRKEKLEARGDVREITYNPETKDWHGYVTKSFDEYSERIVEGTEKALKAMPNVKLLYEWDGTFTGKGIDFTVSVSDARLSLYKAIEIEKTGENQYKGVTAYWENGKITRITDTHTGTHKEIVKTGKDSGPGGLDVWDIQETDNAPVNLFFYDLETVNTQKDPDTGELFVLDERGNKLCYADSKTGMAYVYDDYKRMLAYTVDGAGNKELARSIRVLEDGTAATIYENKTTVDDENGLPIYYTGGNVIPKEESWITDSSTDSYGKPETSGGVHAITRLPIGAYILQEETVPYDRGYIQAKYLGLVLKDTEEVQKYFLQNEFTKTEIAKVDVRTQKEIEGATLTLYKAKLDGKGLPLADDKGAYLKGDVYTSWISGYQYDDNGNLKLDGDGTAIPTAKPHWIDHIPVGYYVLEETKVPFEKGYVSSPAVNVEVKETGDVQSFTMEDDFTSLDIWKYDAKTKETLYSDSEAYLTLYHAKLDQTGSPALVDGVPQYDESGKIFSFRAATYKDGQDVAATGRMETDAGGDTPIMKYDYDIKDIPNTYQGRYYYTEKGTTRLEYLPVGSYVLVETKTPKGYA</sequence>
<dbReference type="Gene3D" id="2.60.40.10">
    <property type="entry name" value="Immunoglobulins"/>
    <property type="match status" value="2"/>
</dbReference>
<evidence type="ECO:0000313" key="3">
    <source>
        <dbReference type="EMBL" id="MSS38456.1"/>
    </source>
</evidence>
<proteinExistence type="predicted"/>
<dbReference type="InterPro" id="IPR013783">
    <property type="entry name" value="Ig-like_fold"/>
</dbReference>
<comment type="caution">
    <text evidence="3">The sequence shown here is derived from an EMBL/GenBank/DDBJ whole genome shotgun (WGS) entry which is preliminary data.</text>
</comment>
<keyword evidence="4" id="KW-1185">Reference proteome</keyword>
<dbReference type="Proteomes" id="UP000429958">
    <property type="component" value="Unassembled WGS sequence"/>
</dbReference>
<accession>A0A7X2TF04</accession>
<feature type="region of interest" description="Disordered" evidence="1">
    <location>
        <begin position="597"/>
        <end position="663"/>
    </location>
</feature>
<gene>
    <name evidence="3" type="ORF">FYJ39_18525</name>
</gene>
<evidence type="ECO:0000256" key="1">
    <source>
        <dbReference type="SAM" id="MobiDB-lite"/>
    </source>
</evidence>
<organism evidence="3 4">
    <name type="scientific">Clostridium porci</name>
    <dbReference type="NCBI Taxonomy" id="2605778"/>
    <lineage>
        <taxon>Bacteria</taxon>
        <taxon>Bacillati</taxon>
        <taxon>Bacillota</taxon>
        <taxon>Clostridia</taxon>
        <taxon>Eubacteriales</taxon>
        <taxon>Clostridiaceae</taxon>
        <taxon>Clostridium</taxon>
    </lineage>
</organism>
<evidence type="ECO:0000313" key="4">
    <source>
        <dbReference type="Proteomes" id="UP000429958"/>
    </source>
</evidence>
<feature type="domain" description="SpaA-like prealbumin fold" evidence="2">
    <location>
        <begin position="2451"/>
        <end position="2572"/>
    </location>
</feature>
<feature type="compositionally biased region" description="Basic and acidic residues" evidence="1">
    <location>
        <begin position="726"/>
        <end position="735"/>
    </location>
</feature>
<feature type="non-terminal residue" evidence="3">
    <location>
        <position position="2704"/>
    </location>
</feature>
<dbReference type="InterPro" id="IPR041033">
    <property type="entry name" value="SpaA_PFL_dom_1"/>
</dbReference>